<dbReference type="GO" id="GO:0006950">
    <property type="term" value="P:response to stress"/>
    <property type="evidence" value="ECO:0007669"/>
    <property type="project" value="UniProtKB-ARBA"/>
</dbReference>
<dbReference type="SMART" id="SM00466">
    <property type="entry name" value="SRA"/>
    <property type="match status" value="1"/>
</dbReference>
<keyword evidence="15" id="KW-0223">Dioxygenase</keyword>
<dbReference type="InterPro" id="IPR001965">
    <property type="entry name" value="Znf_PHD"/>
</dbReference>
<feature type="domain" description="PHD-type" evidence="30">
    <location>
        <begin position="318"/>
        <end position="374"/>
    </location>
</feature>
<dbReference type="FunFam" id="2.30.30.1150:FF:000001">
    <property type="entry name" value="E3 ubiquitin-protein ligase UHRF2 isoform X1"/>
    <property type="match status" value="1"/>
</dbReference>
<dbReference type="GO" id="GO:0140684">
    <property type="term" value="F:histone H3K9me2/H3K9me3 demethylase activity"/>
    <property type="evidence" value="ECO:0007669"/>
    <property type="project" value="UniProtKB-EC"/>
</dbReference>
<dbReference type="SUPFAM" id="SSF57903">
    <property type="entry name" value="FYVE/PHD zinc finger"/>
    <property type="match status" value="2"/>
</dbReference>
<dbReference type="SUPFAM" id="SSF51197">
    <property type="entry name" value="Clavaminate synthase-like"/>
    <property type="match status" value="1"/>
</dbReference>
<comment type="subcellular location">
    <subcellularLocation>
        <location evidence="3 27 28">Nucleus</location>
    </subcellularLocation>
</comment>
<dbReference type="Gene3D" id="2.30.30.1150">
    <property type="match status" value="1"/>
</dbReference>
<evidence type="ECO:0000256" key="26">
    <source>
        <dbReference type="PROSITE-ProRule" id="PRU00175"/>
    </source>
</evidence>
<evidence type="ECO:0000256" key="13">
    <source>
        <dbReference type="ARBA" id="ARBA00022833"/>
    </source>
</evidence>
<evidence type="ECO:0000259" key="32">
    <source>
        <dbReference type="PROSITE" id="PS50089"/>
    </source>
</evidence>
<dbReference type="InterPro" id="IPR047466">
    <property type="entry name" value="RING-HC_UHRF2"/>
</dbReference>
<evidence type="ECO:0000256" key="3">
    <source>
        <dbReference type="ARBA" id="ARBA00004123"/>
    </source>
</evidence>
<dbReference type="Pfam" id="PF13831">
    <property type="entry name" value="PHD_2"/>
    <property type="match status" value="1"/>
</dbReference>
<evidence type="ECO:0000259" key="34">
    <source>
        <dbReference type="PROSITE" id="PS51183"/>
    </source>
</evidence>
<evidence type="ECO:0000256" key="8">
    <source>
        <dbReference type="ARBA" id="ARBA00022679"/>
    </source>
</evidence>
<dbReference type="FunFam" id="3.30.40.10:FF:000029">
    <property type="entry name" value="lysine-specific demethylase 4C isoform X1"/>
    <property type="match status" value="1"/>
</dbReference>
<dbReference type="Pfam" id="PF18104">
    <property type="entry name" value="Tudor_2"/>
    <property type="match status" value="1"/>
</dbReference>
<protein>
    <recommendedName>
        <fullName evidence="28">E3 ubiquitin-protein ligase UHRF</fullName>
        <ecNumber evidence="28">2.3.2.27</ecNumber>
    </recommendedName>
    <alternativeName>
        <fullName evidence="28">RING-type E3 ubiquitin transferase UHRF</fullName>
    </alternativeName>
    <alternativeName>
        <fullName evidence="28">Ubiquitin-like PHD and RING finger domain-containing protein</fullName>
    </alternativeName>
    <alternativeName>
        <fullName evidence="28">Ubiquitin-like-containing PHD and RING finger domains protein</fullName>
    </alternativeName>
</protein>
<feature type="domain" description="YDG" evidence="33">
    <location>
        <begin position="427"/>
        <end position="590"/>
    </location>
</feature>
<feature type="compositionally biased region" description="Basic residues" evidence="29">
    <location>
        <begin position="1345"/>
        <end position="1360"/>
    </location>
</feature>
<dbReference type="PROSITE" id="PS51184">
    <property type="entry name" value="JMJC"/>
    <property type="match status" value="1"/>
</dbReference>
<dbReference type="FunFam" id="2.60.120.650:FF:000003">
    <property type="entry name" value="Lysine-specific demethylase 4D"/>
    <property type="match status" value="1"/>
</dbReference>
<keyword evidence="13 28" id="KW-0862">Zinc</keyword>
<dbReference type="Gene3D" id="3.30.40.10">
    <property type="entry name" value="Zinc/RING finger domain, C3HC4 (zinc finger)"/>
    <property type="match status" value="3"/>
</dbReference>
<keyword evidence="20 28" id="KW-0238">DNA-binding</keyword>
<comment type="cofactor">
    <cofactor evidence="2">
        <name>Fe(2+)</name>
        <dbReference type="ChEBI" id="CHEBI:29033"/>
    </cofactor>
</comment>
<evidence type="ECO:0000256" key="27">
    <source>
        <dbReference type="PROSITE-ProRule" id="PRU00358"/>
    </source>
</evidence>
<comment type="domain">
    <text evidence="28">The tudor-like regions specifically recognize and bind histone H3 unmethylated at 'Arg-2' (H3R2me0), while the PHD-type zinc finger specifically recognizes and binds histone H3 trimethylated at 'Lys-9' (H3K9me3).</text>
</comment>
<dbReference type="CDD" id="cd17122">
    <property type="entry name" value="Ubl_UHRF1"/>
    <property type="match status" value="1"/>
</dbReference>
<sequence length="1873" mass="211491">MWIQVRTMDGKETHRIDSLSKLTKLGELRLKVSELFKVEPERQRLFYRGKQMEDGHTIFDYNVGLNDIVQLLVRQTPPPLALPVRKDKEAELSDSDSGCGSAQSESDKSSTHGEMEGQTPGTSAQSDLPDLVEPGFGVYKINEFVDARDLNMGAWFEAQILNVTKDTKASGEAEGKVPQTREEAIHYHVKYEDYPENGVVQLRGKEVRPRARTVYQWHQLEEGMVVMLNYNTDDPKERGYWYDAQIQRKRETRTQREIYARILLGDAGDSLNDCRIMFITEIYKIEEPGSTEGAGPASESPLKRSNGPECKHCKDNPQKTCRMCNCHACGVKQDPDKQLLCDECDMAFHIYCLDPPLDSIPEDEDWYCPECRNDVSEVVLAGEKLKESKKKAKMASASSSSQRDWGKGMACVGRTKQCTIVPSNHHGPIPGIPVGTPWKFRVQVSESGVHRPHVAGIHGRSSDGAYSLVLAGGYEDDVDYGNEFTYTGSGGRDLSGNKRTAEQSCDQKLTNMNRALALNCNAPLNEKDGAEARNWKAGKPVRVVRSYKGRKHSKFCPEDGNRYDGIYKVVKYWPEKGKSGFLVWRYLLKRNDEEPAPWTREGKQRIKKSGLTMQYPDGYLEAVAAKEKEKENKEEEEKAMDSPSKGMRKRRSQTEAEKASPAKTPLKKTKVEAYKLTREQKALIKEDELNRKLWDEAMESLTLGPRFLNKVEEVFLCICCQEVVYQPVTTECQHNVCRECLQRSFKAEVYTCPACRSDLGKNYTMSVNKSLQAILSQTKLREREQRPATMSVESPIAQNPGCKIMTFRPTMEEFQDFAKYMAYIETQGAHRAGLAKVIPPKEWKPRRSYDTIEEMVIPAPIMQVVTGQSGLFTQYNIQKKPMTVGEYRKLANSKKYCTPQHKDFDDLERNGSLYDADIGEWNIGHLNTLLDMVEQECGIVIEGVNTPYLYFGMWKTTFAWHTEDMDLYSINYLHFGKPKSWYAIPPEHGKRLERLAQGFFPGSSQGCDAFLRHKMTLISPSILKKYSIPFDRITQEEGEFMITFPYGYHAGFNHGFNCAESTNFATLRWIDYGKMATQCSCRKDMVKISMDVFVRCLQPDRYELWKQGKDVTVLDHQRSTILTSPELELWRETRVTFRDKLLRRAMQKKEQLRRLKLEEVKVLVEEGIELDLVEYQQQVEQKETQRRQERAERMAQEALRALEAMENEEQEGEAGRSGEAPDDQVEQLNQTPDGDKKKKKKKRKKKKLPSSSEGLARIITACLGEGASEGEGGLIPTLFVKRKPKKNAVPKGRLSFQEAFEQFATCNSTYPAGSGLDQESSHTELPAEGIAEKRGIQPNSSSYSKMKKRVEVKKSRRHPISRPPMRSPLSIVKQEASTDEAEGDIEDEVKKTAECHLWQNRSPNFLAERRFNAAVAPMEPYCAICTLFSPYTQPQRDPSLPADPPLSPVSGGENSEPPPSNSHIGDDGTSVLLVCPSCSLQVHASCYGVGPDRLNEAWTCSRCAAGAWTVDCCLCNLRGGALKMTTDGRWVHVICAIAVPEARFINAIEREPVDVTAIPEKRKCLKCVYCHKNTKEIRGACIQCSFENCSTSFHVTCAHIAGVLMKPADWPYVVSVTCLKHKTTNHKVSRPGSRELSIGQQVIGRNRDGWHYRCTVIGMATQTFYEVNYDDGSYCDNLYPENVVSQDCLRLGPPEAGEVILVYSQEGKVVNASFVREHTHKHFQVEFDDKSQMTLKRTELHTLEQELPKRVKSRLSLSAMGMQDSVPSGDEPHAAKRPRLPTPPPPIGTDGPPPAPRFCVPPWPRRRREHTIPLPPTPPTDGALHPPTLSPYLNGSAPLPPSEVYTPSSSYVSFMESLLQAHYPQEGGSGPTY</sequence>
<dbReference type="PROSITE" id="PS51015">
    <property type="entry name" value="YDG"/>
    <property type="match status" value="1"/>
</dbReference>
<dbReference type="FunFam" id="2.30.280.10:FF:000001">
    <property type="entry name" value="E3 ubiquitin-protein ligase UHRF1 isoform 1"/>
    <property type="match status" value="1"/>
</dbReference>
<comment type="pathway">
    <text evidence="4 28">Protein modification; protein ubiquitination.</text>
</comment>
<dbReference type="InterPro" id="IPR021991">
    <property type="entry name" value="TTD_dom"/>
</dbReference>
<comment type="similarity">
    <text evidence="5">Belongs to the JHDM3 histone demethylase family.</text>
</comment>
<feature type="region of interest" description="Disordered" evidence="29">
    <location>
        <begin position="1311"/>
        <end position="1366"/>
    </location>
</feature>
<comment type="function">
    <text evidence="25">Histone demethylase that specifically demethylates 'Lys-9' of histone H3, thereby playing a role in histone code. Does not demethylate histone H3 'Lys-4', H3 'Lys-27', H3 'Lys-36' nor H4 'Lys-20'. Only able to demethylate trimethylated H3 'Lys-9', with a weaker activity than KDM4A, KDM4C and KDM4D. Demethylation of Lys residue generates formaldehyde and succinate. Plays a critical role in the development of the central nervous system (CNS).</text>
</comment>
<evidence type="ECO:0000256" key="25">
    <source>
        <dbReference type="ARBA" id="ARBA00054423"/>
    </source>
</evidence>
<evidence type="ECO:0000313" key="37">
    <source>
        <dbReference type="EMBL" id="KAJ8374513.1"/>
    </source>
</evidence>
<dbReference type="PROSITE" id="PS51805">
    <property type="entry name" value="EPHD"/>
    <property type="match status" value="1"/>
</dbReference>
<feature type="region of interest" description="Disordered" evidence="29">
    <location>
        <begin position="1761"/>
        <end position="1842"/>
    </location>
</feature>
<dbReference type="Gene3D" id="2.60.120.650">
    <property type="entry name" value="Cupin"/>
    <property type="match status" value="1"/>
</dbReference>
<feature type="compositionally biased region" description="Basic residues" evidence="29">
    <location>
        <begin position="1237"/>
        <end position="1248"/>
    </location>
</feature>
<keyword evidence="7" id="KW-0597">Phosphoprotein</keyword>
<dbReference type="InterPro" id="IPR036987">
    <property type="entry name" value="SRA-YDG_sf"/>
</dbReference>
<dbReference type="Pfam" id="PF02182">
    <property type="entry name" value="SAD_SRA"/>
    <property type="match status" value="1"/>
</dbReference>
<feature type="region of interest" description="Disordered" evidence="29">
    <location>
        <begin position="1205"/>
        <end position="1252"/>
    </location>
</feature>
<keyword evidence="21" id="KW-0804">Transcription</keyword>
<dbReference type="Pfam" id="PF13832">
    <property type="entry name" value="zf-HC5HC2H_2"/>
    <property type="match status" value="1"/>
</dbReference>
<dbReference type="SMART" id="SM00213">
    <property type="entry name" value="UBQ"/>
    <property type="match status" value="1"/>
</dbReference>
<dbReference type="GO" id="GO:0003677">
    <property type="term" value="F:DNA binding"/>
    <property type="evidence" value="ECO:0007669"/>
    <property type="project" value="UniProtKB-KW"/>
</dbReference>
<evidence type="ECO:0000256" key="1">
    <source>
        <dbReference type="ARBA" id="ARBA00000900"/>
    </source>
</evidence>
<dbReference type="InterPro" id="IPR047406">
    <property type="entry name" value="Ubl_UHRF1"/>
</dbReference>
<keyword evidence="38" id="KW-1185">Reference proteome</keyword>
<evidence type="ECO:0000256" key="14">
    <source>
        <dbReference type="ARBA" id="ARBA00022853"/>
    </source>
</evidence>
<evidence type="ECO:0000256" key="11">
    <source>
        <dbReference type="ARBA" id="ARBA00022771"/>
    </source>
</evidence>
<keyword evidence="10" id="KW-0677">Repeat</keyword>
<keyword evidence="17" id="KW-0560">Oxidoreductase</keyword>
<dbReference type="Pfam" id="PF00240">
    <property type="entry name" value="ubiquitin"/>
    <property type="match status" value="1"/>
</dbReference>
<feature type="domain" description="Ubiquitin-like" evidence="31">
    <location>
        <begin position="1"/>
        <end position="78"/>
    </location>
</feature>
<dbReference type="SUPFAM" id="SSF63748">
    <property type="entry name" value="Tudor/PWWP/MBT"/>
    <property type="match status" value="2"/>
</dbReference>
<dbReference type="PROSITE" id="PS50089">
    <property type="entry name" value="ZF_RING_2"/>
    <property type="match status" value="1"/>
</dbReference>
<dbReference type="InterPro" id="IPR029071">
    <property type="entry name" value="Ubiquitin-like_domsf"/>
</dbReference>
<evidence type="ECO:0000259" key="33">
    <source>
        <dbReference type="PROSITE" id="PS51015"/>
    </source>
</evidence>
<dbReference type="SMART" id="SM00545">
    <property type="entry name" value="JmjN"/>
    <property type="match status" value="1"/>
</dbReference>
<dbReference type="FunFam" id="3.30.40.10:FF:000066">
    <property type="entry name" value="E3 ubiquitin-protein ligase UHRF2 isoform X1"/>
    <property type="match status" value="1"/>
</dbReference>
<dbReference type="OrthoDB" id="9547406at2759"/>
<dbReference type="FunFam" id="2.30.30.140:FF:000068">
    <property type="entry name" value="E3 ubiquitin-protein ligase UHRF1 isoform 1"/>
    <property type="match status" value="1"/>
</dbReference>
<dbReference type="InterPro" id="IPR002999">
    <property type="entry name" value="Tudor"/>
</dbReference>
<dbReference type="EC" id="2.3.2.27" evidence="28"/>
<dbReference type="SUPFAM" id="SSF54236">
    <property type="entry name" value="Ubiquitin-like"/>
    <property type="match status" value="1"/>
</dbReference>
<dbReference type="InterPro" id="IPR019787">
    <property type="entry name" value="Znf_PHD-finger"/>
</dbReference>
<dbReference type="InterPro" id="IPR003105">
    <property type="entry name" value="SRA_YDG"/>
</dbReference>
<evidence type="ECO:0000256" key="24">
    <source>
        <dbReference type="ARBA" id="ARBA00049349"/>
    </source>
</evidence>
<dbReference type="InterPro" id="IPR034732">
    <property type="entry name" value="EPHD"/>
</dbReference>
<keyword evidence="8 28" id="KW-0808">Transferase</keyword>
<evidence type="ECO:0000256" key="19">
    <source>
        <dbReference type="ARBA" id="ARBA00023015"/>
    </source>
</evidence>
<keyword evidence="19" id="KW-0805">Transcription regulation</keyword>
<comment type="function">
    <text evidence="28">Multi domain E3 ubiquitin ligase that also plays a role in DNA methylation and histone modifications.</text>
</comment>
<dbReference type="Gene3D" id="2.30.280.10">
    <property type="entry name" value="SRA-YDG"/>
    <property type="match status" value="1"/>
</dbReference>
<evidence type="ECO:0000256" key="5">
    <source>
        <dbReference type="ARBA" id="ARBA00009711"/>
    </source>
</evidence>
<comment type="catalytic activity">
    <reaction evidence="1 28">
        <text>S-ubiquitinyl-[E2 ubiquitin-conjugating enzyme]-L-cysteine + [acceptor protein]-L-lysine = [E2 ubiquitin-conjugating enzyme]-L-cysteine + N(6)-ubiquitinyl-[acceptor protein]-L-lysine.</text>
        <dbReference type="EC" id="2.3.2.27"/>
    </reaction>
</comment>
<proteinExistence type="inferred from homology"/>
<keyword evidence="12 28" id="KW-0833">Ubl conjugation pathway</keyword>
<evidence type="ECO:0000256" key="15">
    <source>
        <dbReference type="ARBA" id="ARBA00022964"/>
    </source>
</evidence>
<dbReference type="CDD" id="cd20457">
    <property type="entry name" value="Tudor_UHRF1_rpt2"/>
    <property type="match status" value="1"/>
</dbReference>
<organism evidence="37 38">
    <name type="scientific">Synaphobranchus kaupii</name>
    <name type="common">Kaup's arrowtooth eel</name>
    <dbReference type="NCBI Taxonomy" id="118154"/>
    <lineage>
        <taxon>Eukaryota</taxon>
        <taxon>Metazoa</taxon>
        <taxon>Chordata</taxon>
        <taxon>Craniata</taxon>
        <taxon>Vertebrata</taxon>
        <taxon>Euteleostomi</taxon>
        <taxon>Actinopterygii</taxon>
        <taxon>Neopterygii</taxon>
        <taxon>Teleostei</taxon>
        <taxon>Anguilliformes</taxon>
        <taxon>Synaphobranchidae</taxon>
        <taxon>Synaphobranchus</taxon>
    </lineage>
</organism>
<evidence type="ECO:0000256" key="20">
    <source>
        <dbReference type="ARBA" id="ARBA00023125"/>
    </source>
</evidence>
<feature type="domain" description="JmjC" evidence="35">
    <location>
        <begin position="915"/>
        <end position="1081"/>
    </location>
</feature>
<evidence type="ECO:0000256" key="2">
    <source>
        <dbReference type="ARBA" id="ARBA00001954"/>
    </source>
</evidence>
<feature type="domain" description="RING-type" evidence="32">
    <location>
        <begin position="717"/>
        <end position="756"/>
    </location>
</feature>
<dbReference type="InterPro" id="IPR017907">
    <property type="entry name" value="Znf_RING_CS"/>
</dbReference>
<gene>
    <name evidence="37" type="ORF">SKAU_G00050930</name>
</gene>
<dbReference type="FunFam" id="3.10.20.90:FF:000143">
    <property type="entry name" value="E3 ubiquitin-protein ligase UHRF1 isoform 1"/>
    <property type="match status" value="1"/>
</dbReference>
<dbReference type="InterPro" id="IPR011011">
    <property type="entry name" value="Znf_FYVE_PHD"/>
</dbReference>
<dbReference type="PANTHER" id="PTHR14140">
    <property type="entry name" value="E3 UBIQUITIN-PROTEIN LIGASE UHRF-RELATED"/>
    <property type="match status" value="1"/>
</dbReference>
<dbReference type="InterPro" id="IPR015947">
    <property type="entry name" value="PUA-like_sf"/>
</dbReference>
<dbReference type="SMART" id="SM00249">
    <property type="entry name" value="PHD"/>
    <property type="match status" value="3"/>
</dbReference>
<feature type="region of interest" description="Disordered" evidence="29">
    <location>
        <begin position="626"/>
        <end position="664"/>
    </location>
</feature>
<evidence type="ECO:0000256" key="17">
    <source>
        <dbReference type="ARBA" id="ARBA00023002"/>
    </source>
</evidence>
<dbReference type="GO" id="GO:0044027">
    <property type="term" value="P:negative regulation of gene expression via chromosomal CpG island methylation"/>
    <property type="evidence" value="ECO:0007669"/>
    <property type="project" value="TreeGrafter"/>
</dbReference>
<evidence type="ECO:0000256" key="22">
    <source>
        <dbReference type="ARBA" id="ARBA00023242"/>
    </source>
</evidence>
<dbReference type="InterPro" id="IPR001841">
    <property type="entry name" value="Znf_RING"/>
</dbReference>
<keyword evidence="23" id="KW-0131">Cell cycle</keyword>
<dbReference type="Gene3D" id="2.30.30.140">
    <property type="match status" value="2"/>
</dbReference>
<keyword evidence="6" id="KW-0678">Repressor</keyword>
<evidence type="ECO:0000259" key="36">
    <source>
        <dbReference type="PROSITE" id="PS51805"/>
    </source>
</evidence>
<feature type="domain" description="PHD-type" evidence="36">
    <location>
        <begin position="1509"/>
        <end position="1622"/>
    </location>
</feature>
<feature type="compositionally biased region" description="Basic and acidic residues" evidence="29">
    <location>
        <begin position="105"/>
        <end position="115"/>
    </location>
</feature>
<evidence type="ECO:0000259" key="35">
    <source>
        <dbReference type="PROSITE" id="PS51184"/>
    </source>
</evidence>
<accession>A0A9Q1G2Z0</accession>
<dbReference type="InterPro" id="IPR000626">
    <property type="entry name" value="Ubiquitin-like_dom"/>
</dbReference>
<dbReference type="GO" id="GO:0008270">
    <property type="term" value="F:zinc ion binding"/>
    <property type="evidence" value="ECO:0007669"/>
    <property type="project" value="UniProtKB-KW"/>
</dbReference>
<keyword evidence="11 26" id="KW-0863">Zinc-finger</keyword>
<dbReference type="InterPro" id="IPR003349">
    <property type="entry name" value="JmjN"/>
</dbReference>
<dbReference type="GO" id="GO:0005634">
    <property type="term" value="C:nucleus"/>
    <property type="evidence" value="ECO:0007669"/>
    <property type="project" value="UniProtKB-SubCell"/>
</dbReference>
<comment type="caution">
    <text evidence="37">The sequence shown here is derived from an EMBL/GenBank/DDBJ whole genome shotgun (WGS) entry which is preliminary data.</text>
</comment>
<evidence type="ECO:0000256" key="16">
    <source>
        <dbReference type="ARBA" id="ARBA00022990"/>
    </source>
</evidence>
<dbReference type="InterPro" id="IPR003347">
    <property type="entry name" value="JmjC_dom"/>
</dbReference>
<keyword evidence="16" id="KW-0007">Acetylation</keyword>
<dbReference type="PANTHER" id="PTHR14140:SF2">
    <property type="entry name" value="E3 UBIQUITIN-PROTEIN LIGASE UHRF1"/>
    <property type="match status" value="1"/>
</dbReference>
<dbReference type="GO" id="GO:0061630">
    <property type="term" value="F:ubiquitin protein ligase activity"/>
    <property type="evidence" value="ECO:0007669"/>
    <property type="project" value="UniProtKB-UniRule"/>
</dbReference>
<keyword evidence="9 28" id="KW-0479">Metal-binding</keyword>
<dbReference type="GO" id="GO:0016567">
    <property type="term" value="P:protein ubiquitination"/>
    <property type="evidence" value="ECO:0007669"/>
    <property type="project" value="UniProtKB-UniRule"/>
</dbReference>
<evidence type="ECO:0000256" key="18">
    <source>
        <dbReference type="ARBA" id="ARBA00023004"/>
    </source>
</evidence>
<dbReference type="EMBL" id="JAINUF010000002">
    <property type="protein sequence ID" value="KAJ8374513.1"/>
    <property type="molecule type" value="Genomic_DNA"/>
</dbReference>
<dbReference type="InterPro" id="IPR045134">
    <property type="entry name" value="UHRF1/2-like"/>
</dbReference>
<dbReference type="FunFam" id="3.10.330.70:FF:000001">
    <property type="entry name" value="Putative lysine-specific demethylase 4a"/>
    <property type="match status" value="1"/>
</dbReference>
<keyword evidence="18" id="KW-0408">Iron</keyword>
<feature type="compositionally biased region" description="Basic and acidic residues" evidence="29">
    <location>
        <begin position="626"/>
        <end position="640"/>
    </location>
</feature>
<dbReference type="Pfam" id="PF02375">
    <property type="entry name" value="JmjN"/>
    <property type="match status" value="1"/>
</dbReference>
<comment type="domain">
    <text evidence="28">The YDG domain mediates the interaction with histone H3.</text>
</comment>
<dbReference type="SUPFAM" id="SSF88697">
    <property type="entry name" value="PUA domain-like"/>
    <property type="match status" value="1"/>
</dbReference>
<dbReference type="InterPro" id="IPR040477">
    <property type="entry name" value="KDM4-like_Tudor"/>
</dbReference>
<dbReference type="SUPFAM" id="SSF57850">
    <property type="entry name" value="RING/U-box"/>
    <property type="match status" value="1"/>
</dbReference>
<dbReference type="Gene3D" id="3.10.330.70">
    <property type="match status" value="1"/>
</dbReference>
<keyword evidence="22 27" id="KW-0539">Nucleus</keyword>
<name>A0A9Q1G2Z0_SYNKA</name>
<evidence type="ECO:0000259" key="31">
    <source>
        <dbReference type="PROSITE" id="PS50053"/>
    </source>
</evidence>
<evidence type="ECO:0000259" key="30">
    <source>
        <dbReference type="PROSITE" id="PS50016"/>
    </source>
</evidence>
<dbReference type="GO" id="GO:0042393">
    <property type="term" value="F:histone binding"/>
    <property type="evidence" value="ECO:0007669"/>
    <property type="project" value="UniProtKB-UniRule"/>
</dbReference>
<dbReference type="CDD" id="cd16770">
    <property type="entry name" value="RING-HC_UHRF2"/>
    <property type="match status" value="1"/>
</dbReference>
<evidence type="ECO:0000256" key="7">
    <source>
        <dbReference type="ARBA" id="ARBA00022553"/>
    </source>
</evidence>
<evidence type="ECO:0000256" key="10">
    <source>
        <dbReference type="ARBA" id="ARBA00022737"/>
    </source>
</evidence>
<dbReference type="InterPro" id="IPR013083">
    <property type="entry name" value="Znf_RING/FYVE/PHD"/>
</dbReference>
<evidence type="ECO:0000256" key="23">
    <source>
        <dbReference type="ARBA" id="ARBA00023306"/>
    </source>
</evidence>
<evidence type="ECO:0000313" key="38">
    <source>
        <dbReference type="Proteomes" id="UP001152622"/>
    </source>
</evidence>
<evidence type="ECO:0000256" key="28">
    <source>
        <dbReference type="RuleBase" id="RU369101"/>
    </source>
</evidence>
<feature type="domain" description="JmjN" evidence="34">
    <location>
        <begin position="804"/>
        <end position="846"/>
    </location>
</feature>
<dbReference type="SMART" id="SM00333">
    <property type="entry name" value="TUDOR"/>
    <property type="match status" value="2"/>
</dbReference>
<dbReference type="CDD" id="cd15616">
    <property type="entry name" value="PHD_UHRF1"/>
    <property type="match status" value="1"/>
</dbReference>
<comment type="catalytic activity">
    <reaction evidence="24">
        <text>N(6),N(6),N(6)-trimethyl-L-lysyl(9)-[histone H3] + 2 2-oxoglutarate + 2 O2 = N(6)-methyl-L-lysyl(9)-[histone H3] + 2 formaldehyde + 2 succinate + 2 CO2</text>
        <dbReference type="Rhea" id="RHEA:60200"/>
        <dbReference type="Rhea" id="RHEA-COMP:15538"/>
        <dbReference type="Rhea" id="RHEA-COMP:15542"/>
        <dbReference type="ChEBI" id="CHEBI:15379"/>
        <dbReference type="ChEBI" id="CHEBI:16526"/>
        <dbReference type="ChEBI" id="CHEBI:16810"/>
        <dbReference type="ChEBI" id="CHEBI:16842"/>
        <dbReference type="ChEBI" id="CHEBI:30031"/>
        <dbReference type="ChEBI" id="CHEBI:61929"/>
        <dbReference type="ChEBI" id="CHEBI:61961"/>
        <dbReference type="EC" id="1.14.11.66"/>
    </reaction>
</comment>
<dbReference type="PROSITE" id="PS51183">
    <property type="entry name" value="JMJN"/>
    <property type="match status" value="1"/>
</dbReference>
<reference evidence="37" key="1">
    <citation type="journal article" date="2023" name="Science">
        <title>Genome structures resolve the early diversification of teleost fishes.</title>
        <authorList>
            <person name="Parey E."/>
            <person name="Louis A."/>
            <person name="Montfort J."/>
            <person name="Bouchez O."/>
            <person name="Roques C."/>
            <person name="Iampietro C."/>
            <person name="Lluch J."/>
            <person name="Castinel A."/>
            <person name="Donnadieu C."/>
            <person name="Desvignes T."/>
            <person name="Floi Bucao C."/>
            <person name="Jouanno E."/>
            <person name="Wen M."/>
            <person name="Mejri S."/>
            <person name="Dirks R."/>
            <person name="Jansen H."/>
            <person name="Henkel C."/>
            <person name="Chen W.J."/>
            <person name="Zahm M."/>
            <person name="Cabau C."/>
            <person name="Klopp C."/>
            <person name="Thompson A.W."/>
            <person name="Robinson-Rechavi M."/>
            <person name="Braasch I."/>
            <person name="Lecointre G."/>
            <person name="Bobe J."/>
            <person name="Postlethwait J.H."/>
            <person name="Berthelot C."/>
            <person name="Roest Crollius H."/>
            <person name="Guiguen Y."/>
        </authorList>
    </citation>
    <scope>NUCLEOTIDE SEQUENCE</scope>
    <source>
        <strain evidence="37">WJC10195</strain>
    </source>
</reference>
<dbReference type="SMART" id="SM00558">
    <property type="entry name" value="JmjC"/>
    <property type="match status" value="1"/>
</dbReference>
<dbReference type="Proteomes" id="UP001152622">
    <property type="component" value="Chromosome 2"/>
</dbReference>
<dbReference type="Pfam" id="PF12148">
    <property type="entry name" value="TTD"/>
    <property type="match status" value="1"/>
</dbReference>
<feature type="region of interest" description="Disordered" evidence="29">
    <location>
        <begin position="1435"/>
        <end position="1463"/>
    </location>
</feature>
<dbReference type="Pfam" id="PF02373">
    <property type="entry name" value="JmjC"/>
    <property type="match status" value="1"/>
</dbReference>
<feature type="region of interest" description="Disordered" evidence="29">
    <location>
        <begin position="82"/>
        <end position="129"/>
    </location>
</feature>
<evidence type="ECO:0000256" key="4">
    <source>
        <dbReference type="ARBA" id="ARBA00004906"/>
    </source>
</evidence>
<keyword evidence="14" id="KW-0156">Chromatin regulator</keyword>
<dbReference type="Pfam" id="PF00628">
    <property type="entry name" value="PHD"/>
    <property type="match status" value="1"/>
</dbReference>
<evidence type="ECO:0000256" key="12">
    <source>
        <dbReference type="ARBA" id="ARBA00022786"/>
    </source>
</evidence>
<dbReference type="PROSITE" id="PS50053">
    <property type="entry name" value="UBIQUITIN_2"/>
    <property type="match status" value="1"/>
</dbReference>
<feature type="region of interest" description="Disordered" evidence="29">
    <location>
        <begin position="289"/>
        <end position="310"/>
    </location>
</feature>
<dbReference type="PROSITE" id="PS00518">
    <property type="entry name" value="ZF_RING_1"/>
    <property type="match status" value="1"/>
</dbReference>
<evidence type="ECO:0000256" key="21">
    <source>
        <dbReference type="ARBA" id="ARBA00023163"/>
    </source>
</evidence>
<evidence type="ECO:0000256" key="9">
    <source>
        <dbReference type="ARBA" id="ARBA00022723"/>
    </source>
</evidence>
<evidence type="ECO:0000256" key="6">
    <source>
        <dbReference type="ARBA" id="ARBA00022491"/>
    </source>
</evidence>
<dbReference type="PROSITE" id="PS50016">
    <property type="entry name" value="ZF_PHD_2"/>
    <property type="match status" value="1"/>
</dbReference>
<evidence type="ECO:0000256" key="29">
    <source>
        <dbReference type="SAM" id="MobiDB-lite"/>
    </source>
</evidence>
<feature type="compositionally biased region" description="Polar residues" evidence="29">
    <location>
        <begin position="95"/>
        <end position="104"/>
    </location>
</feature>
<dbReference type="SMART" id="SM00184">
    <property type="entry name" value="RING"/>
    <property type="match status" value="2"/>
</dbReference>
<feature type="compositionally biased region" description="Pro residues" evidence="29">
    <location>
        <begin position="1780"/>
        <end position="1803"/>
    </location>
</feature>
<dbReference type="Gene3D" id="3.10.20.90">
    <property type="entry name" value="Phosphatidylinositol 3-kinase Catalytic Subunit, Chain A, domain 1"/>
    <property type="match status" value="1"/>
</dbReference>